<sequence length="429" mass="48526">MKKVKVRARLLTKEFDLFKNRTEQIKSIFALKKDKVPKFWALKGVSFDIYEGEAVGIVGINGSGKSTISNVISKVIPQTSGTLEVNGKVSVIAIGAGLNGRLTGRENIRLKALMMGLTNKQVDQVEEQIIEFADLGAFIDQPVKNYSSGMRSRLGFSIAIHQNPDILIIDEALSVGDQTFYQKCIEKMVEFKNNGKTIIFVSHALGQVEALCDRTIWMHYGDLREDGPTSEVLAHYREFTKKFNALSVAERRKYQQKFKNNQTAFNLGKLDQRLASDNETEDFQIDDKQKKMLLKRTKTGQGLSFFSWIIFLALMAFCIFFGTHSVTSFAHDPNNPTVVAQRKLAVVVKRENKAAKKANSNSWSQNQKINGTNYRIKDMYSFQKGDTMQKIADKYHITFKQLQEANPQVAGRIKLGQILLIPDVQHEKK</sequence>
<dbReference type="PANTHER" id="PTHR46743:SF2">
    <property type="entry name" value="TEICHOIC ACIDS EXPORT ATP-BINDING PROTEIN TAGH"/>
    <property type="match status" value="1"/>
</dbReference>
<evidence type="ECO:0000256" key="6">
    <source>
        <dbReference type="ARBA" id="ARBA00022967"/>
    </source>
</evidence>
<dbReference type="Gene3D" id="3.10.350.10">
    <property type="entry name" value="LysM domain"/>
    <property type="match status" value="1"/>
</dbReference>
<accession>A0A401IW65</accession>
<dbReference type="Pfam" id="PF01476">
    <property type="entry name" value="LysM"/>
    <property type="match status" value="1"/>
</dbReference>
<comment type="caution">
    <text evidence="11">The sequence shown here is derived from an EMBL/GenBank/DDBJ whole genome shotgun (WGS) entry which is preliminary data.</text>
</comment>
<evidence type="ECO:0000256" key="5">
    <source>
        <dbReference type="ARBA" id="ARBA00022840"/>
    </source>
</evidence>
<evidence type="ECO:0000259" key="9">
    <source>
        <dbReference type="PROSITE" id="PS50893"/>
    </source>
</evidence>
<evidence type="ECO:0000313" key="12">
    <source>
        <dbReference type="Proteomes" id="UP000286848"/>
    </source>
</evidence>
<evidence type="ECO:0000256" key="7">
    <source>
        <dbReference type="ARBA" id="ARBA00023136"/>
    </source>
</evidence>
<protein>
    <submittedName>
        <fullName evidence="11">Teichoic acid ABC transporter ATP-binding protein</fullName>
    </submittedName>
</protein>
<name>A0A401IW65_9LACO</name>
<dbReference type="CDD" id="cd03220">
    <property type="entry name" value="ABC_KpsT_Wzt"/>
    <property type="match status" value="1"/>
</dbReference>
<organism evidence="11 12">
    <name type="scientific">Ligilactobacillus salitolerans</name>
    <dbReference type="NCBI Taxonomy" id="1808352"/>
    <lineage>
        <taxon>Bacteria</taxon>
        <taxon>Bacillati</taxon>
        <taxon>Bacillota</taxon>
        <taxon>Bacilli</taxon>
        <taxon>Lactobacillales</taxon>
        <taxon>Lactobacillaceae</taxon>
        <taxon>Ligilactobacillus</taxon>
    </lineage>
</organism>
<dbReference type="InterPro" id="IPR017871">
    <property type="entry name" value="ABC_transporter-like_CS"/>
</dbReference>
<keyword evidence="6" id="KW-1278">Translocase</keyword>
<dbReference type="GO" id="GO:0140359">
    <property type="term" value="F:ABC-type transporter activity"/>
    <property type="evidence" value="ECO:0007669"/>
    <property type="project" value="InterPro"/>
</dbReference>
<dbReference type="GO" id="GO:0016887">
    <property type="term" value="F:ATP hydrolysis activity"/>
    <property type="evidence" value="ECO:0007669"/>
    <property type="project" value="InterPro"/>
</dbReference>
<dbReference type="SMART" id="SM00257">
    <property type="entry name" value="LysM"/>
    <property type="match status" value="1"/>
</dbReference>
<dbReference type="CDD" id="cd00118">
    <property type="entry name" value="LysM"/>
    <property type="match status" value="1"/>
</dbReference>
<dbReference type="SUPFAM" id="SSF52540">
    <property type="entry name" value="P-loop containing nucleoside triphosphate hydrolases"/>
    <property type="match status" value="1"/>
</dbReference>
<keyword evidence="7 8" id="KW-0472">Membrane</keyword>
<dbReference type="AlphaFoldDB" id="A0A401IW65"/>
<dbReference type="SMART" id="SM00382">
    <property type="entry name" value="AAA"/>
    <property type="match status" value="1"/>
</dbReference>
<keyword evidence="2" id="KW-0813">Transport</keyword>
<dbReference type="RefSeq" id="WP_124978342.1">
    <property type="nucleotide sequence ID" value="NZ_BFFP01000053.1"/>
</dbReference>
<dbReference type="InterPro" id="IPR050683">
    <property type="entry name" value="Bact_Polysacc_Export_ATP-bd"/>
</dbReference>
<dbReference type="Proteomes" id="UP000286848">
    <property type="component" value="Unassembled WGS sequence"/>
</dbReference>
<dbReference type="InterPro" id="IPR018392">
    <property type="entry name" value="LysM"/>
</dbReference>
<proteinExistence type="inferred from homology"/>
<feature type="transmembrane region" description="Helical" evidence="8">
    <location>
        <begin position="302"/>
        <end position="322"/>
    </location>
</feature>
<feature type="domain" description="ABC transporter" evidence="9">
    <location>
        <begin position="23"/>
        <end position="245"/>
    </location>
</feature>
<keyword evidence="4" id="KW-0547">Nucleotide-binding</keyword>
<dbReference type="OrthoDB" id="9778870at2"/>
<dbReference type="Gene3D" id="3.40.50.300">
    <property type="entry name" value="P-loop containing nucleotide triphosphate hydrolases"/>
    <property type="match status" value="1"/>
</dbReference>
<dbReference type="InterPro" id="IPR027417">
    <property type="entry name" value="P-loop_NTPase"/>
</dbReference>
<dbReference type="FunFam" id="3.40.50.300:FF:003010">
    <property type="entry name" value="Teichoic acids export ATP-binding protein TagH"/>
    <property type="match status" value="1"/>
</dbReference>
<dbReference type="InterPro" id="IPR015860">
    <property type="entry name" value="ABC_transpr_TagH-like"/>
</dbReference>
<reference evidence="11 12" key="1">
    <citation type="journal article" date="2019" name="Int. J. Syst. Evol. Microbiol.">
        <title>Lactobacillus salitolerans sp. nov., a novel lactic acid bacterium isolated from spent mushroom substrates.</title>
        <authorList>
            <person name="Tohno M."/>
            <person name="Tanizawa Y."/>
            <person name="Kojima Y."/>
            <person name="Sakamoto M."/>
            <person name="Nakamura Y."/>
            <person name="Ohkuma M."/>
            <person name="Kobayashi H."/>
        </authorList>
    </citation>
    <scope>NUCLEOTIDE SEQUENCE [LARGE SCALE GENOMIC DNA]</scope>
    <source>
        <strain evidence="11 12">YK43</strain>
    </source>
</reference>
<dbReference type="PROSITE" id="PS00211">
    <property type="entry name" value="ABC_TRANSPORTER_1"/>
    <property type="match status" value="1"/>
</dbReference>
<dbReference type="PROSITE" id="PS50893">
    <property type="entry name" value="ABC_TRANSPORTER_2"/>
    <property type="match status" value="1"/>
</dbReference>
<dbReference type="InterPro" id="IPR003439">
    <property type="entry name" value="ABC_transporter-like_ATP-bd"/>
</dbReference>
<evidence type="ECO:0000256" key="1">
    <source>
        <dbReference type="ARBA" id="ARBA00005417"/>
    </source>
</evidence>
<dbReference type="InterPro" id="IPR003593">
    <property type="entry name" value="AAA+_ATPase"/>
</dbReference>
<dbReference type="GO" id="GO:0005524">
    <property type="term" value="F:ATP binding"/>
    <property type="evidence" value="ECO:0007669"/>
    <property type="project" value="UniProtKB-KW"/>
</dbReference>
<comment type="similarity">
    <text evidence="1">Belongs to the ABC transporter superfamily.</text>
</comment>
<feature type="domain" description="LysM" evidence="10">
    <location>
        <begin position="378"/>
        <end position="421"/>
    </location>
</feature>
<keyword evidence="8" id="KW-1133">Transmembrane helix</keyword>
<gene>
    <name evidence="11" type="primary">tagH</name>
    <name evidence="11" type="ORF">LFYK43_22210</name>
</gene>
<dbReference type="Pfam" id="PF00005">
    <property type="entry name" value="ABC_tran"/>
    <property type="match status" value="1"/>
</dbReference>
<evidence type="ECO:0000256" key="3">
    <source>
        <dbReference type="ARBA" id="ARBA00022475"/>
    </source>
</evidence>
<dbReference type="InterPro" id="IPR036779">
    <property type="entry name" value="LysM_dom_sf"/>
</dbReference>
<dbReference type="EMBL" id="BFFP01000053">
    <property type="protein sequence ID" value="GBG95762.1"/>
    <property type="molecule type" value="Genomic_DNA"/>
</dbReference>
<dbReference type="SUPFAM" id="SSF54106">
    <property type="entry name" value="LysM domain"/>
    <property type="match status" value="1"/>
</dbReference>
<keyword evidence="8" id="KW-0812">Transmembrane</keyword>
<evidence type="ECO:0000313" key="11">
    <source>
        <dbReference type="EMBL" id="GBG95762.1"/>
    </source>
</evidence>
<evidence type="ECO:0000256" key="2">
    <source>
        <dbReference type="ARBA" id="ARBA00022448"/>
    </source>
</evidence>
<keyword evidence="12" id="KW-1185">Reference proteome</keyword>
<dbReference type="GO" id="GO:0016020">
    <property type="term" value="C:membrane"/>
    <property type="evidence" value="ECO:0007669"/>
    <property type="project" value="InterPro"/>
</dbReference>
<keyword evidence="3" id="KW-1003">Cell membrane</keyword>
<evidence type="ECO:0000256" key="8">
    <source>
        <dbReference type="SAM" id="Phobius"/>
    </source>
</evidence>
<evidence type="ECO:0000259" key="10">
    <source>
        <dbReference type="PROSITE" id="PS51782"/>
    </source>
</evidence>
<keyword evidence="5 11" id="KW-0067">ATP-binding</keyword>
<dbReference type="PROSITE" id="PS51782">
    <property type="entry name" value="LYSM"/>
    <property type="match status" value="1"/>
</dbReference>
<evidence type="ECO:0000256" key="4">
    <source>
        <dbReference type="ARBA" id="ARBA00022741"/>
    </source>
</evidence>
<dbReference type="PANTHER" id="PTHR46743">
    <property type="entry name" value="TEICHOIC ACIDS EXPORT ATP-BINDING PROTEIN TAGH"/>
    <property type="match status" value="1"/>
</dbReference>